<keyword evidence="2" id="KW-1185">Reference proteome</keyword>
<accession>E6VWJ7</accession>
<dbReference type="KEGG" id="das:Daes_1484"/>
<dbReference type="InterPro" id="IPR029052">
    <property type="entry name" value="Metallo-depent_PP-like"/>
</dbReference>
<protein>
    <submittedName>
        <fullName evidence="1">Uncharacterized protein</fullName>
    </submittedName>
</protein>
<dbReference type="AlphaFoldDB" id="E6VWJ7"/>
<name>E6VWJ7_PSEA9</name>
<reference evidence="1 2" key="2">
    <citation type="journal article" date="2014" name="Genome Announc.">
        <title>Complete Genome Sequence of the Subsurface, Mesophilic Sulfate-Reducing Bacterium Desulfovibrio aespoeensis Aspo-2.</title>
        <authorList>
            <person name="Pedersen K."/>
            <person name="Bengtsson A."/>
            <person name="Edlund J."/>
            <person name="Rabe L."/>
            <person name="Hazen T."/>
            <person name="Chakraborty R."/>
            <person name="Goodwin L."/>
            <person name="Shapiro N."/>
        </authorList>
    </citation>
    <scope>NUCLEOTIDE SEQUENCE [LARGE SCALE GENOMIC DNA]</scope>
    <source>
        <strain evidence="2">ATCC 700646 / DSM 10631 / Aspo-2</strain>
    </source>
</reference>
<dbReference type="EMBL" id="CP002431">
    <property type="protein sequence ID" value="ADU62498.1"/>
    <property type="molecule type" value="Genomic_DNA"/>
</dbReference>
<dbReference type="Proteomes" id="UP000002191">
    <property type="component" value="Chromosome"/>
</dbReference>
<sequence length="207" mass="22795">MNPDGTTPDTRVLESLMQAYGLLRYDIGLAGQSEAQTLAGLGIEPEPVRQTAENTPFTVIETASGDRIGFIRFPSLPQGKDIPPQRLIENISRQIRQERASVRLIVALSDWGWVGEREYLAQKPGFVPDILLGSGRGSGVNGRIEANGRCLWVRPYDKGQTVSQIQVQSWPERTASFKWSEPGTIMPTTIGLGDQYDDNPDVSAILQ</sequence>
<proteinExistence type="predicted"/>
<gene>
    <name evidence="1" type="ordered locus">Daes_1484</name>
</gene>
<dbReference type="OrthoDB" id="5452986at2"/>
<reference evidence="2" key="1">
    <citation type="submission" date="2010-12" db="EMBL/GenBank/DDBJ databases">
        <title>Complete sequence of Desulfovibrio aespoeensis Aspo-2.</title>
        <authorList>
            <consortium name="US DOE Joint Genome Institute"/>
            <person name="Lucas S."/>
            <person name="Copeland A."/>
            <person name="Lapidus A."/>
            <person name="Cheng J.-F."/>
            <person name="Goodwin L."/>
            <person name="Pitluck S."/>
            <person name="Chertkov O."/>
            <person name="Misra M."/>
            <person name="Detter J.C."/>
            <person name="Han C."/>
            <person name="Tapia R."/>
            <person name="Land M."/>
            <person name="Hauser L."/>
            <person name="Kyrpides N."/>
            <person name="Ivanova N."/>
            <person name="Ovchinnikova G."/>
            <person name="Pedersen K."/>
            <person name="Jagevall S."/>
            <person name="Hazen T."/>
            <person name="Woyke T."/>
        </authorList>
    </citation>
    <scope>NUCLEOTIDE SEQUENCE [LARGE SCALE GENOMIC DNA]</scope>
    <source>
        <strain evidence="2">ATCC 700646 / DSM 10631 / Aspo-2</strain>
    </source>
</reference>
<dbReference type="Gene3D" id="3.60.21.10">
    <property type="match status" value="1"/>
</dbReference>
<evidence type="ECO:0000313" key="1">
    <source>
        <dbReference type="EMBL" id="ADU62498.1"/>
    </source>
</evidence>
<dbReference type="eggNOG" id="COG0737">
    <property type="taxonomic scope" value="Bacteria"/>
</dbReference>
<organism evidence="1 2">
    <name type="scientific">Pseudodesulfovibrio aespoeensis (strain ATCC 700646 / DSM 10631 / Aspo-2)</name>
    <name type="common">Desulfovibrio aespoeensis</name>
    <dbReference type="NCBI Taxonomy" id="643562"/>
    <lineage>
        <taxon>Bacteria</taxon>
        <taxon>Pseudomonadati</taxon>
        <taxon>Thermodesulfobacteriota</taxon>
        <taxon>Desulfovibrionia</taxon>
        <taxon>Desulfovibrionales</taxon>
        <taxon>Desulfovibrionaceae</taxon>
    </lineage>
</organism>
<dbReference type="HOGENOM" id="CLU_099756_0_0_7"/>
<dbReference type="RefSeq" id="WP_013514425.1">
    <property type="nucleotide sequence ID" value="NC_014844.1"/>
</dbReference>
<evidence type="ECO:0000313" key="2">
    <source>
        <dbReference type="Proteomes" id="UP000002191"/>
    </source>
</evidence>
<dbReference type="STRING" id="643562.Daes_1484"/>